<reference evidence="1 2" key="1">
    <citation type="submission" date="2017-12" db="EMBL/GenBank/DDBJ databases">
        <title>Hemimetabolous genomes reveal molecular basis of termite eusociality.</title>
        <authorList>
            <person name="Harrison M.C."/>
            <person name="Jongepier E."/>
            <person name="Robertson H.M."/>
            <person name="Arning N."/>
            <person name="Bitard-Feildel T."/>
            <person name="Chao H."/>
            <person name="Childers C.P."/>
            <person name="Dinh H."/>
            <person name="Doddapaneni H."/>
            <person name="Dugan S."/>
            <person name="Gowin J."/>
            <person name="Greiner C."/>
            <person name="Han Y."/>
            <person name="Hu H."/>
            <person name="Hughes D.S.T."/>
            <person name="Huylmans A.-K."/>
            <person name="Kemena C."/>
            <person name="Kremer L.P.M."/>
            <person name="Lee S.L."/>
            <person name="Lopez-Ezquerra A."/>
            <person name="Mallet L."/>
            <person name="Monroy-Kuhn J.M."/>
            <person name="Moser A."/>
            <person name="Murali S.C."/>
            <person name="Muzny D.M."/>
            <person name="Otani S."/>
            <person name="Piulachs M.-D."/>
            <person name="Poelchau M."/>
            <person name="Qu J."/>
            <person name="Schaub F."/>
            <person name="Wada-Katsumata A."/>
            <person name="Worley K.C."/>
            <person name="Xie Q."/>
            <person name="Ylla G."/>
            <person name="Poulsen M."/>
            <person name="Gibbs R.A."/>
            <person name="Schal C."/>
            <person name="Richards S."/>
            <person name="Belles X."/>
            <person name="Korb J."/>
            <person name="Bornberg-Bauer E."/>
        </authorList>
    </citation>
    <scope>NUCLEOTIDE SEQUENCE [LARGE SCALE GENOMIC DNA]</scope>
    <source>
        <tissue evidence="1">Whole body</tissue>
    </source>
</reference>
<dbReference type="InterPro" id="IPR036397">
    <property type="entry name" value="RNaseH_sf"/>
</dbReference>
<evidence type="ECO:0000313" key="1">
    <source>
        <dbReference type="EMBL" id="PNF26260.1"/>
    </source>
</evidence>
<dbReference type="OrthoDB" id="6611281at2759"/>
<name>A0A2J7QCF7_9NEOP</name>
<dbReference type="InParanoid" id="A0A2J7QCF7"/>
<protein>
    <submittedName>
        <fullName evidence="1">Uncharacterized protein</fullName>
    </submittedName>
</protein>
<dbReference type="PANTHER" id="PTHR47326">
    <property type="entry name" value="TRANSPOSABLE ELEMENT TC3 TRANSPOSASE-LIKE PROTEIN"/>
    <property type="match status" value="1"/>
</dbReference>
<evidence type="ECO:0000313" key="2">
    <source>
        <dbReference type="Proteomes" id="UP000235965"/>
    </source>
</evidence>
<dbReference type="STRING" id="105785.A0A2J7QCF7"/>
<gene>
    <name evidence="1" type="ORF">B7P43_G02669</name>
</gene>
<dbReference type="GO" id="GO:0003676">
    <property type="term" value="F:nucleic acid binding"/>
    <property type="evidence" value="ECO:0007669"/>
    <property type="project" value="InterPro"/>
</dbReference>
<comment type="caution">
    <text evidence="1">The sequence shown here is derived from an EMBL/GenBank/DDBJ whole genome shotgun (WGS) entry which is preliminary data.</text>
</comment>
<proteinExistence type="predicted"/>
<dbReference type="EMBL" id="NEVH01016289">
    <property type="protein sequence ID" value="PNF26260.1"/>
    <property type="molecule type" value="Genomic_DNA"/>
</dbReference>
<accession>A0A2J7QCF7</accession>
<dbReference type="Proteomes" id="UP000235965">
    <property type="component" value="Unassembled WGS sequence"/>
</dbReference>
<dbReference type="Gene3D" id="3.30.420.10">
    <property type="entry name" value="Ribonuclease H-like superfamily/Ribonuclease H"/>
    <property type="match status" value="1"/>
</dbReference>
<keyword evidence="2" id="KW-1185">Reference proteome</keyword>
<dbReference type="AlphaFoldDB" id="A0A2J7QCF7"/>
<sequence>MASPQQKAFCVLEFAKTNSVVTVQGAFRRRFGINPPCPKNIRRWFRQFQESGCLCKGKIPGRPRVSEEQVARIRAAFERSPRKSTNRASRELAIPQSTVWRVLTVRLRLKPYRLQLVQALTNDDKWKRMEFCDSMLEMTEDETFISRLIFSDEATFHLSGTVNCHNMRIWGTEHPHETVEHERDSPKVNVFCAVSQDKVYGPFSLNEQADSHDFVFQQDGAPPLWHLMVRAFLNEKVPQRWIGRKGAKDLALCAWLARAPDLTVCDFFLWGYAKDHVYVPPLPTNLDDLKHRITTAINSVHRDILIRAWEEFSYRIDVARAAGGVATLSTSKRGNKN</sequence>
<dbReference type="Pfam" id="PF13565">
    <property type="entry name" value="HTH_32"/>
    <property type="match status" value="1"/>
</dbReference>
<dbReference type="PANTHER" id="PTHR47326:SF1">
    <property type="entry name" value="HTH PSQ-TYPE DOMAIN-CONTAINING PROTEIN"/>
    <property type="match status" value="1"/>
</dbReference>
<organism evidence="1 2">
    <name type="scientific">Cryptotermes secundus</name>
    <dbReference type="NCBI Taxonomy" id="105785"/>
    <lineage>
        <taxon>Eukaryota</taxon>
        <taxon>Metazoa</taxon>
        <taxon>Ecdysozoa</taxon>
        <taxon>Arthropoda</taxon>
        <taxon>Hexapoda</taxon>
        <taxon>Insecta</taxon>
        <taxon>Pterygota</taxon>
        <taxon>Neoptera</taxon>
        <taxon>Polyneoptera</taxon>
        <taxon>Dictyoptera</taxon>
        <taxon>Blattodea</taxon>
        <taxon>Blattoidea</taxon>
        <taxon>Termitoidae</taxon>
        <taxon>Kalotermitidae</taxon>
        <taxon>Cryptotermitinae</taxon>
        <taxon>Cryptotermes</taxon>
    </lineage>
</organism>